<dbReference type="InterPro" id="IPR007118">
    <property type="entry name" value="Expan_Lol_pI"/>
</dbReference>
<dbReference type="STRING" id="56857.A0A200QIB8"/>
<evidence type="ECO:0000313" key="6">
    <source>
        <dbReference type="Proteomes" id="UP000195402"/>
    </source>
</evidence>
<evidence type="ECO:0000313" key="5">
    <source>
        <dbReference type="EMBL" id="OVA10236.1"/>
    </source>
</evidence>
<evidence type="ECO:0000256" key="3">
    <source>
        <dbReference type="RuleBase" id="RU365023"/>
    </source>
</evidence>
<dbReference type="SUPFAM" id="SSF50685">
    <property type="entry name" value="Barwin-like endoglucanases"/>
    <property type="match status" value="1"/>
</dbReference>
<reference evidence="5 6" key="1">
    <citation type="journal article" date="2017" name="Mol. Plant">
        <title>The Genome of Medicinal Plant Macleaya cordata Provides New Insights into Benzylisoquinoline Alkaloids Metabolism.</title>
        <authorList>
            <person name="Liu X."/>
            <person name="Liu Y."/>
            <person name="Huang P."/>
            <person name="Ma Y."/>
            <person name="Qing Z."/>
            <person name="Tang Q."/>
            <person name="Cao H."/>
            <person name="Cheng P."/>
            <person name="Zheng Y."/>
            <person name="Yuan Z."/>
            <person name="Zhou Y."/>
            <person name="Liu J."/>
            <person name="Tang Z."/>
            <person name="Zhuo Y."/>
            <person name="Zhang Y."/>
            <person name="Yu L."/>
            <person name="Huang J."/>
            <person name="Yang P."/>
            <person name="Peng Q."/>
            <person name="Zhang J."/>
            <person name="Jiang W."/>
            <person name="Zhang Z."/>
            <person name="Lin K."/>
            <person name="Ro D.K."/>
            <person name="Chen X."/>
            <person name="Xiong X."/>
            <person name="Shang Y."/>
            <person name="Huang S."/>
            <person name="Zeng J."/>
        </authorList>
    </citation>
    <scope>NUCLEOTIDE SEQUENCE [LARGE SCALE GENOMIC DNA]</scope>
    <source>
        <strain evidence="6">cv. BLH2017</strain>
        <tissue evidence="5">Root</tissue>
    </source>
</reference>
<sequence>MGFLSMVSSVYGYGGGGWINAHHTTFYGGGDASVTMCGACGYGNLYSKGFGTNTTALSTSIFNNGLACGSCYEIRCVKDPKWCLPGSILVTATNFCPPNDAGDWCNPPKHHFDLSQPVYQCVAQYRAGSFLQKFTLKEEKRYQIHH</sequence>
<keyword evidence="3" id="KW-0961">Cell wall biogenesis/degradation</keyword>
<dbReference type="SMART" id="SM00837">
    <property type="entry name" value="DPBB_1"/>
    <property type="match status" value="1"/>
</dbReference>
<dbReference type="Gene3D" id="2.40.40.10">
    <property type="entry name" value="RlpA-like domain"/>
    <property type="match status" value="1"/>
</dbReference>
<accession>A0A200QIB8</accession>
<keyword evidence="3" id="KW-0134">Cell wall</keyword>
<dbReference type="InterPro" id="IPR002963">
    <property type="entry name" value="Expansin"/>
</dbReference>
<dbReference type="PANTHER" id="PTHR31867">
    <property type="entry name" value="EXPANSIN-A15"/>
    <property type="match status" value="1"/>
</dbReference>
<comment type="function">
    <text evidence="3">Causes loosening and extension of plant cell walls by disrupting non-covalent bonding between cellulose microfibrils and matrix glucans. No enzymatic activity has been found.</text>
</comment>
<dbReference type="Proteomes" id="UP000195402">
    <property type="component" value="Unassembled WGS sequence"/>
</dbReference>
<comment type="similarity">
    <text evidence="3">Belongs to the expansin family. Expansin A subfamily.</text>
</comment>
<protein>
    <recommendedName>
        <fullName evidence="3">Expansin</fullName>
    </recommendedName>
</protein>
<evidence type="ECO:0000259" key="4">
    <source>
        <dbReference type="PROSITE" id="PS50842"/>
    </source>
</evidence>
<keyword evidence="6" id="KW-1185">Reference proteome</keyword>
<keyword evidence="1 3" id="KW-0964">Secreted</keyword>
<dbReference type="OMA" id="WINAHHT"/>
<dbReference type="PRINTS" id="PR01225">
    <property type="entry name" value="EXPANSNFAMLY"/>
</dbReference>
<gene>
    <name evidence="5" type="ORF">BVC80_8937g17</name>
</gene>
<comment type="caution">
    <text evidence="5">The sequence shown here is derived from an EMBL/GenBank/DDBJ whole genome shotgun (WGS) entry which is preliminary data.</text>
</comment>
<dbReference type="GO" id="GO:0005576">
    <property type="term" value="C:extracellular region"/>
    <property type="evidence" value="ECO:0007669"/>
    <property type="project" value="InterPro"/>
</dbReference>
<dbReference type="OrthoDB" id="5823761at2759"/>
<feature type="domain" description="Expansin-like EG45" evidence="4">
    <location>
        <begin position="37"/>
        <end position="146"/>
    </location>
</feature>
<dbReference type="InterPro" id="IPR036908">
    <property type="entry name" value="RlpA-like_sf"/>
</dbReference>
<organism evidence="5 6">
    <name type="scientific">Macleaya cordata</name>
    <name type="common">Five-seeded plume-poppy</name>
    <name type="synonym">Bocconia cordata</name>
    <dbReference type="NCBI Taxonomy" id="56857"/>
    <lineage>
        <taxon>Eukaryota</taxon>
        <taxon>Viridiplantae</taxon>
        <taxon>Streptophyta</taxon>
        <taxon>Embryophyta</taxon>
        <taxon>Tracheophyta</taxon>
        <taxon>Spermatophyta</taxon>
        <taxon>Magnoliopsida</taxon>
        <taxon>Ranunculales</taxon>
        <taxon>Papaveraceae</taxon>
        <taxon>Papaveroideae</taxon>
        <taxon>Macleaya</taxon>
    </lineage>
</organism>
<dbReference type="CDD" id="cd22274">
    <property type="entry name" value="DPBB_EXPA_N"/>
    <property type="match status" value="1"/>
</dbReference>
<dbReference type="InParanoid" id="A0A200QIB8"/>
<dbReference type="GO" id="GO:0009664">
    <property type="term" value="P:plant-type cell wall organization"/>
    <property type="evidence" value="ECO:0007669"/>
    <property type="project" value="InterPro"/>
</dbReference>
<dbReference type="GO" id="GO:0016020">
    <property type="term" value="C:membrane"/>
    <property type="evidence" value="ECO:0007669"/>
    <property type="project" value="UniProtKB-SubCell"/>
</dbReference>
<comment type="subcellular location">
    <subcellularLocation>
        <location evidence="3">Secreted</location>
        <location evidence="3">Cell wall</location>
    </subcellularLocation>
    <subcellularLocation>
        <location evidence="3">Membrane</location>
        <topology evidence="3">Peripheral membrane protein</topology>
    </subcellularLocation>
</comment>
<dbReference type="AlphaFoldDB" id="A0A200QIB8"/>
<keyword evidence="2" id="KW-0732">Signal</keyword>
<proteinExistence type="inferred from homology"/>
<dbReference type="InterPro" id="IPR007112">
    <property type="entry name" value="Expansin/allergen_DPBB_dom"/>
</dbReference>
<evidence type="ECO:0000256" key="1">
    <source>
        <dbReference type="ARBA" id="ARBA00022525"/>
    </source>
</evidence>
<dbReference type="PROSITE" id="PS50842">
    <property type="entry name" value="EXPANSIN_EG45"/>
    <property type="match status" value="1"/>
</dbReference>
<evidence type="ECO:0000256" key="2">
    <source>
        <dbReference type="ARBA" id="ARBA00022729"/>
    </source>
</evidence>
<dbReference type="InterPro" id="IPR009009">
    <property type="entry name" value="RlpA-like_DPBB"/>
</dbReference>
<name>A0A200QIB8_MACCD</name>
<dbReference type="EMBL" id="MVGT01002024">
    <property type="protein sequence ID" value="OVA10236.1"/>
    <property type="molecule type" value="Genomic_DNA"/>
</dbReference>
<dbReference type="PRINTS" id="PR01226">
    <property type="entry name" value="EXPANSIN"/>
</dbReference>
<dbReference type="Pfam" id="PF03330">
    <property type="entry name" value="DPBB_1"/>
    <property type="match status" value="1"/>
</dbReference>